<dbReference type="InterPro" id="IPR052746">
    <property type="entry name" value="MlaB_ABC_Transporter"/>
</dbReference>
<dbReference type="PANTHER" id="PTHR35849:SF1">
    <property type="entry name" value="INTERMEMBRANE PHOSPHOLIPID TRANSPORT SYSTEM BINDING PROTEIN MLAB"/>
    <property type="match status" value="1"/>
</dbReference>
<proteinExistence type="predicted"/>
<dbReference type="InterPro" id="IPR058548">
    <property type="entry name" value="MlaB-like_STAS"/>
</dbReference>
<name>A0A1F6UNH9_9PROT</name>
<feature type="domain" description="STAS" evidence="1">
    <location>
        <begin position="1"/>
        <end position="96"/>
    </location>
</feature>
<dbReference type="EMBL" id="MFSV01000031">
    <property type="protein sequence ID" value="OGI58935.1"/>
    <property type="molecule type" value="Genomic_DNA"/>
</dbReference>
<evidence type="ECO:0000313" key="2">
    <source>
        <dbReference type="EMBL" id="OGI58935.1"/>
    </source>
</evidence>
<dbReference type="CDD" id="cd07043">
    <property type="entry name" value="STAS_anti-anti-sigma_factors"/>
    <property type="match status" value="1"/>
</dbReference>
<comment type="caution">
    <text evidence="2">The sequence shown here is derived from an EMBL/GenBank/DDBJ whole genome shotgun (WGS) entry which is preliminary data.</text>
</comment>
<sequence>MNDTSANVQSVSGPLTFYSVPGIFTASGKWFAGGALTIDLRQVTQADSAGLALLIEWLRQARQAGVSLTFSNIPPQMQELIRVNGLQDTLINGKAG</sequence>
<dbReference type="Gene3D" id="3.30.750.24">
    <property type="entry name" value="STAS domain"/>
    <property type="match status" value="1"/>
</dbReference>
<dbReference type="InterPro" id="IPR036513">
    <property type="entry name" value="STAS_dom_sf"/>
</dbReference>
<reference evidence="2 3" key="1">
    <citation type="journal article" date="2016" name="Nat. Commun.">
        <title>Thousands of microbial genomes shed light on interconnected biogeochemical processes in an aquifer system.</title>
        <authorList>
            <person name="Anantharaman K."/>
            <person name="Brown C.T."/>
            <person name="Hug L.A."/>
            <person name="Sharon I."/>
            <person name="Castelle C.J."/>
            <person name="Probst A.J."/>
            <person name="Thomas B.C."/>
            <person name="Singh A."/>
            <person name="Wilkins M.J."/>
            <person name="Karaoz U."/>
            <person name="Brodie E.L."/>
            <person name="Williams K.H."/>
            <person name="Hubbard S.S."/>
            <person name="Banfield J.F."/>
        </authorList>
    </citation>
    <scope>NUCLEOTIDE SEQUENCE [LARGE SCALE GENOMIC DNA]</scope>
</reference>
<evidence type="ECO:0000313" key="3">
    <source>
        <dbReference type="Proteomes" id="UP000177950"/>
    </source>
</evidence>
<dbReference type="Pfam" id="PF13466">
    <property type="entry name" value="STAS_2"/>
    <property type="match status" value="1"/>
</dbReference>
<protein>
    <recommendedName>
        <fullName evidence="1">STAS domain-containing protein</fullName>
    </recommendedName>
</protein>
<dbReference type="PROSITE" id="PS50801">
    <property type="entry name" value="STAS"/>
    <property type="match status" value="1"/>
</dbReference>
<organism evidence="2 3">
    <name type="scientific">Candidatus Muproteobacteria bacterium RBG_19FT_COMBO_61_10</name>
    <dbReference type="NCBI Taxonomy" id="1817761"/>
    <lineage>
        <taxon>Bacteria</taxon>
        <taxon>Pseudomonadati</taxon>
        <taxon>Pseudomonadota</taxon>
        <taxon>Candidatus Muproteobacteria</taxon>
    </lineage>
</organism>
<evidence type="ECO:0000259" key="1">
    <source>
        <dbReference type="PROSITE" id="PS50801"/>
    </source>
</evidence>
<dbReference type="AlphaFoldDB" id="A0A1F6UNH9"/>
<accession>A0A1F6UNH9</accession>
<dbReference type="PANTHER" id="PTHR35849">
    <property type="entry name" value="BLR2341 PROTEIN"/>
    <property type="match status" value="1"/>
</dbReference>
<dbReference type="InterPro" id="IPR002645">
    <property type="entry name" value="STAS_dom"/>
</dbReference>
<dbReference type="Proteomes" id="UP000177950">
    <property type="component" value="Unassembled WGS sequence"/>
</dbReference>
<dbReference type="SUPFAM" id="SSF52091">
    <property type="entry name" value="SpoIIaa-like"/>
    <property type="match status" value="1"/>
</dbReference>
<gene>
    <name evidence="2" type="ORF">A2V58_08365</name>
</gene>